<comment type="similarity">
    <text evidence="1">Belongs to the bacterial solute-binding protein 1 family.</text>
</comment>
<dbReference type="GO" id="GO:0003677">
    <property type="term" value="F:DNA binding"/>
    <property type="evidence" value="ECO:0007669"/>
    <property type="project" value="UniProtKB-KW"/>
</dbReference>
<evidence type="ECO:0000256" key="1">
    <source>
        <dbReference type="ARBA" id="ARBA00008520"/>
    </source>
</evidence>
<dbReference type="SMART" id="SM00345">
    <property type="entry name" value="HTH_GNTR"/>
    <property type="match status" value="1"/>
</dbReference>
<evidence type="ECO:0000256" key="5">
    <source>
        <dbReference type="ARBA" id="ARBA00023125"/>
    </source>
</evidence>
<evidence type="ECO:0000256" key="3">
    <source>
        <dbReference type="ARBA" id="ARBA00022729"/>
    </source>
</evidence>
<dbReference type="Gene3D" id="1.10.10.10">
    <property type="entry name" value="Winged helix-like DNA-binding domain superfamily/Winged helix DNA-binding domain"/>
    <property type="match status" value="1"/>
</dbReference>
<dbReference type="CDD" id="cd07377">
    <property type="entry name" value="WHTH_GntR"/>
    <property type="match status" value="1"/>
</dbReference>
<comment type="caution">
    <text evidence="8">The sequence shown here is derived from an EMBL/GenBank/DDBJ whole genome shotgun (WGS) entry which is preliminary data.</text>
</comment>
<dbReference type="PANTHER" id="PTHR30061">
    <property type="entry name" value="MALTOSE-BINDING PERIPLASMIC PROTEIN"/>
    <property type="match status" value="1"/>
</dbReference>
<dbReference type="InterPro" id="IPR006059">
    <property type="entry name" value="SBP"/>
</dbReference>
<reference evidence="8 9" key="1">
    <citation type="submission" date="2019-05" db="EMBL/GenBank/DDBJ databases">
        <title>We sequenced the genome of Paenibacillus hemerocallicola KCTC 33185 for further insight into its adaptation and study the phylogeny of Paenibacillus.</title>
        <authorList>
            <person name="Narsing Rao M.P."/>
        </authorList>
    </citation>
    <scope>NUCLEOTIDE SEQUENCE [LARGE SCALE GENOMIC DNA]</scope>
    <source>
        <strain evidence="8 9">KCTC 33185</strain>
    </source>
</reference>
<organism evidence="8 9">
    <name type="scientific">Paenibacillus hemerocallicola</name>
    <dbReference type="NCBI Taxonomy" id="1172614"/>
    <lineage>
        <taxon>Bacteria</taxon>
        <taxon>Bacillati</taxon>
        <taxon>Bacillota</taxon>
        <taxon>Bacilli</taxon>
        <taxon>Bacillales</taxon>
        <taxon>Paenibacillaceae</taxon>
        <taxon>Paenibacillus</taxon>
    </lineage>
</organism>
<name>A0A5C4T6H0_9BACL</name>
<keyword evidence="2" id="KW-0813">Transport</keyword>
<dbReference type="InterPro" id="IPR036388">
    <property type="entry name" value="WH-like_DNA-bd_sf"/>
</dbReference>
<evidence type="ECO:0000256" key="4">
    <source>
        <dbReference type="ARBA" id="ARBA00023015"/>
    </source>
</evidence>
<dbReference type="GO" id="GO:1901982">
    <property type="term" value="F:maltose binding"/>
    <property type="evidence" value="ECO:0007669"/>
    <property type="project" value="TreeGrafter"/>
</dbReference>
<accession>A0A5C4T6H0</accession>
<dbReference type="OrthoDB" id="457376at2"/>
<dbReference type="GO" id="GO:0015768">
    <property type="term" value="P:maltose transport"/>
    <property type="evidence" value="ECO:0007669"/>
    <property type="project" value="TreeGrafter"/>
</dbReference>
<dbReference type="GO" id="GO:0055052">
    <property type="term" value="C:ATP-binding cassette (ABC) transporter complex, substrate-binding subunit-containing"/>
    <property type="evidence" value="ECO:0007669"/>
    <property type="project" value="TreeGrafter"/>
</dbReference>
<evidence type="ECO:0000256" key="2">
    <source>
        <dbReference type="ARBA" id="ARBA00022448"/>
    </source>
</evidence>
<gene>
    <name evidence="8" type="ORF">FE784_19600</name>
</gene>
<keyword evidence="9" id="KW-1185">Reference proteome</keyword>
<dbReference type="InterPro" id="IPR036390">
    <property type="entry name" value="WH_DNA-bd_sf"/>
</dbReference>
<dbReference type="Proteomes" id="UP000307943">
    <property type="component" value="Unassembled WGS sequence"/>
</dbReference>
<dbReference type="InterPro" id="IPR000524">
    <property type="entry name" value="Tscrpt_reg_HTH_GntR"/>
</dbReference>
<dbReference type="GO" id="GO:0042956">
    <property type="term" value="P:maltodextrin transmembrane transport"/>
    <property type="evidence" value="ECO:0007669"/>
    <property type="project" value="TreeGrafter"/>
</dbReference>
<evidence type="ECO:0000313" key="8">
    <source>
        <dbReference type="EMBL" id="TNJ64651.1"/>
    </source>
</evidence>
<sequence>MKGRPTQRQFHERLEEVVQTLRDEILDGRYRVGSFLPSESVLAERFQISNKSLRIGLVTLVKEGLIEKIPSVGNRVVTRRTRVTLTLMCPPSMLRDINLRKLLDEFHALHPWIRVDTIFGSAINECEKSNPADVMVLNQLQFQELVETKQSDKLEPLRETGSPYPFLTEAFTFKGLLYAQPIIFSPIVLCYNKDHFRERNVPEPDGSWTWEHLIRAATALSGGGDRFGLCFHLPSENRWPVFLLQSGEKFEWEEGNLKSIRDTRLLESIKLCKRIIHNRDIFPLYLSENSDDVQNLFAEGKVSMIMNNYMSMNELAHTGIHYDVSALPFIGEPRTLSVICGIAIHKQSLKKEAATVLADYFASVHGQEFIRKTTTSIPACKRVAEAPYEMPGINSPSRYGMFRDILFSLRKHSDLNLSVVAFGQLIKHLKAYWSDLIQEEQLCDRLQQSLSGNTPAFTLQDEAAAIQK</sequence>
<keyword evidence="6" id="KW-0804">Transcription</keyword>
<feature type="domain" description="HTH gntR-type" evidence="7">
    <location>
        <begin position="11"/>
        <end position="79"/>
    </location>
</feature>
<dbReference type="AlphaFoldDB" id="A0A5C4T6H0"/>
<keyword evidence="3" id="KW-0732">Signal</keyword>
<dbReference type="SUPFAM" id="SSF46785">
    <property type="entry name" value="Winged helix' DNA-binding domain"/>
    <property type="match status" value="1"/>
</dbReference>
<protein>
    <submittedName>
        <fullName evidence="8">Extracellular solute-binding protein</fullName>
    </submittedName>
</protein>
<keyword evidence="4" id="KW-0805">Transcription regulation</keyword>
<dbReference type="EMBL" id="VDCQ01000027">
    <property type="protein sequence ID" value="TNJ64651.1"/>
    <property type="molecule type" value="Genomic_DNA"/>
</dbReference>
<dbReference type="Pfam" id="PF13416">
    <property type="entry name" value="SBP_bac_8"/>
    <property type="match status" value="1"/>
</dbReference>
<evidence type="ECO:0000256" key="6">
    <source>
        <dbReference type="ARBA" id="ARBA00023163"/>
    </source>
</evidence>
<dbReference type="Pfam" id="PF00392">
    <property type="entry name" value="GntR"/>
    <property type="match status" value="1"/>
</dbReference>
<proteinExistence type="inferred from homology"/>
<evidence type="ECO:0000259" key="7">
    <source>
        <dbReference type="PROSITE" id="PS50949"/>
    </source>
</evidence>
<dbReference type="PANTHER" id="PTHR30061:SF50">
    <property type="entry name" value="MALTOSE_MALTODEXTRIN-BINDING PERIPLASMIC PROTEIN"/>
    <property type="match status" value="1"/>
</dbReference>
<dbReference type="Gene3D" id="3.40.190.10">
    <property type="entry name" value="Periplasmic binding protein-like II"/>
    <property type="match status" value="1"/>
</dbReference>
<dbReference type="SUPFAM" id="SSF53850">
    <property type="entry name" value="Periplasmic binding protein-like II"/>
    <property type="match status" value="1"/>
</dbReference>
<keyword evidence="5" id="KW-0238">DNA-binding</keyword>
<dbReference type="GO" id="GO:0003700">
    <property type="term" value="F:DNA-binding transcription factor activity"/>
    <property type="evidence" value="ECO:0007669"/>
    <property type="project" value="InterPro"/>
</dbReference>
<evidence type="ECO:0000313" key="9">
    <source>
        <dbReference type="Proteomes" id="UP000307943"/>
    </source>
</evidence>
<dbReference type="PROSITE" id="PS50949">
    <property type="entry name" value="HTH_GNTR"/>
    <property type="match status" value="1"/>
</dbReference>
<dbReference type="RefSeq" id="WP_139603912.1">
    <property type="nucleotide sequence ID" value="NZ_VDCQ01000027.1"/>
</dbReference>